<organism evidence="1 4">
    <name type="scientific">Myxococcus virescens</name>
    <dbReference type="NCBI Taxonomy" id="83456"/>
    <lineage>
        <taxon>Bacteria</taxon>
        <taxon>Pseudomonadati</taxon>
        <taxon>Myxococcota</taxon>
        <taxon>Myxococcia</taxon>
        <taxon>Myxococcales</taxon>
        <taxon>Cystobacterineae</taxon>
        <taxon>Myxococcaceae</taxon>
        <taxon>Myxococcus</taxon>
    </lineage>
</organism>
<dbReference type="EMBL" id="FNAJ01000014">
    <property type="protein sequence ID" value="SDE88534.1"/>
    <property type="molecule type" value="Genomic_DNA"/>
</dbReference>
<evidence type="ECO:0000313" key="4">
    <source>
        <dbReference type="Proteomes" id="UP000321224"/>
    </source>
</evidence>
<gene>
    <name evidence="1" type="ORF">MVI01_51710</name>
    <name evidence="2" type="ORF">SAMN04488504_11431</name>
</gene>
<dbReference type="Proteomes" id="UP000198717">
    <property type="component" value="Unassembled WGS sequence"/>
</dbReference>
<comment type="caution">
    <text evidence="1">The sequence shown here is derived from an EMBL/GenBank/DDBJ whole genome shotgun (WGS) entry which is preliminary data.</text>
</comment>
<dbReference type="Proteomes" id="UP000321224">
    <property type="component" value="Unassembled WGS sequence"/>
</dbReference>
<protein>
    <submittedName>
        <fullName evidence="1">Uncharacterized protein</fullName>
    </submittedName>
</protein>
<name>A0A511HII9_9BACT</name>
<keyword evidence="3" id="KW-1185">Reference proteome</keyword>
<evidence type="ECO:0000313" key="1">
    <source>
        <dbReference type="EMBL" id="GEL73387.1"/>
    </source>
</evidence>
<evidence type="ECO:0000313" key="3">
    <source>
        <dbReference type="Proteomes" id="UP000198717"/>
    </source>
</evidence>
<reference evidence="2 3" key="1">
    <citation type="submission" date="2016-10" db="EMBL/GenBank/DDBJ databases">
        <authorList>
            <person name="Varghese N."/>
            <person name="Submissions S."/>
        </authorList>
    </citation>
    <scope>NUCLEOTIDE SEQUENCE [LARGE SCALE GENOMIC DNA]</scope>
    <source>
        <strain evidence="2 3">DSM 2260</strain>
    </source>
</reference>
<sequence length="51" mass="5516">MHALCLYRGWVASGWALLCGARPELKPALEPEVSVLLFDVSIPTTDMSALS</sequence>
<proteinExistence type="predicted"/>
<reference evidence="1 4" key="2">
    <citation type="submission" date="2019-07" db="EMBL/GenBank/DDBJ databases">
        <title>Whole genome shotgun sequence of Myxococcus virescens NBRC 100334.</title>
        <authorList>
            <person name="Hosoyama A."/>
            <person name="Uohara A."/>
            <person name="Ohji S."/>
            <person name="Ichikawa N."/>
        </authorList>
    </citation>
    <scope>NUCLEOTIDE SEQUENCE [LARGE SCALE GENOMIC DNA]</scope>
    <source>
        <strain evidence="1 4">NBRC 100334</strain>
    </source>
</reference>
<dbReference type="AlphaFoldDB" id="A0A511HII9"/>
<evidence type="ECO:0000313" key="2">
    <source>
        <dbReference type="EMBL" id="SDE88534.1"/>
    </source>
</evidence>
<accession>A0A511HII9</accession>
<dbReference type="EMBL" id="BJVY01000034">
    <property type="protein sequence ID" value="GEL73387.1"/>
    <property type="molecule type" value="Genomic_DNA"/>
</dbReference>